<dbReference type="Proteomes" id="UP001163324">
    <property type="component" value="Chromosome 6"/>
</dbReference>
<gene>
    <name evidence="1" type="ORF">N3K66_006419</name>
</gene>
<organism evidence="1 2">
    <name type="scientific">Trichothecium roseum</name>
    <dbReference type="NCBI Taxonomy" id="47278"/>
    <lineage>
        <taxon>Eukaryota</taxon>
        <taxon>Fungi</taxon>
        <taxon>Dikarya</taxon>
        <taxon>Ascomycota</taxon>
        <taxon>Pezizomycotina</taxon>
        <taxon>Sordariomycetes</taxon>
        <taxon>Hypocreomycetidae</taxon>
        <taxon>Hypocreales</taxon>
        <taxon>Hypocreales incertae sedis</taxon>
        <taxon>Trichothecium</taxon>
    </lineage>
</organism>
<evidence type="ECO:0000313" key="2">
    <source>
        <dbReference type="Proteomes" id="UP001163324"/>
    </source>
</evidence>
<name>A0ACC0UVQ1_9HYPO</name>
<dbReference type="EMBL" id="CM047945">
    <property type="protein sequence ID" value="KAI9898059.1"/>
    <property type="molecule type" value="Genomic_DNA"/>
</dbReference>
<evidence type="ECO:0000313" key="1">
    <source>
        <dbReference type="EMBL" id="KAI9898059.1"/>
    </source>
</evidence>
<reference evidence="1" key="1">
    <citation type="submission" date="2022-10" db="EMBL/GenBank/DDBJ databases">
        <title>Complete Genome of Trichothecium roseum strain YXFP-22015, a Plant Pathogen Isolated from Citrus.</title>
        <authorList>
            <person name="Wang Y."/>
            <person name="Zhu L."/>
        </authorList>
    </citation>
    <scope>NUCLEOTIDE SEQUENCE</scope>
    <source>
        <strain evidence="1">YXFP-22015</strain>
    </source>
</reference>
<sequence>MPAASPPNTATAAVPRRITIQPVINIPDDAPTPPLRAPPTTTSTTATSRRLKRSRSPHPTSSAAPPSRPPPSKRTRDLLFDAYASVAFPSSPSSSSSPASLFAPGFCCRPISSADDLERAELLHLFEILHACGRAAQPGNTRASTRGSIEGFLDAAFNGWAADGGGGSGGEGGTAAAELPARPVYDIVVEGEVVAGVICARRHKEHADFAACKASDTCAVDVLASATFTTAGAGSSAAATNAIGFSAVHPANSTTTATTTTPADGGGRRRETICPLARRDVRWRETPAWAGELRRVMEERLAARVHRYNKHLAVWHARKLIKSWSEGGVVGAGGDGDGEGGGGGLEDWGFFTALEARRTFAWLGAGAG</sequence>
<proteinExistence type="predicted"/>
<protein>
    <submittedName>
        <fullName evidence="1">Uncharacterized protein</fullName>
    </submittedName>
</protein>
<keyword evidence="2" id="KW-1185">Reference proteome</keyword>
<comment type="caution">
    <text evidence="1">The sequence shown here is derived from an EMBL/GenBank/DDBJ whole genome shotgun (WGS) entry which is preliminary data.</text>
</comment>
<accession>A0ACC0UVQ1</accession>